<name>A0A1G2CNH5_9BACT</name>
<dbReference type="SUPFAM" id="SSF50715">
    <property type="entry name" value="Ribosomal protein L25-like"/>
    <property type="match status" value="1"/>
</dbReference>
<dbReference type="HAMAP" id="MF_01334">
    <property type="entry name" value="Ribosomal_bL25_CTC"/>
    <property type="match status" value="1"/>
</dbReference>
<dbReference type="AlphaFoldDB" id="A0A1G2CNH5"/>
<dbReference type="GO" id="GO:0003735">
    <property type="term" value="F:structural constituent of ribosome"/>
    <property type="evidence" value="ECO:0007669"/>
    <property type="project" value="InterPro"/>
</dbReference>
<dbReference type="GO" id="GO:0008097">
    <property type="term" value="F:5S rRNA binding"/>
    <property type="evidence" value="ECO:0007669"/>
    <property type="project" value="InterPro"/>
</dbReference>
<dbReference type="Pfam" id="PF14693">
    <property type="entry name" value="Ribosomal_TL5_C"/>
    <property type="match status" value="1"/>
</dbReference>
<dbReference type="InterPro" id="IPR020057">
    <property type="entry name" value="Ribosomal_bL25_b-dom"/>
</dbReference>
<dbReference type="EMBL" id="MHLF01000034">
    <property type="protein sequence ID" value="OGZ02925.1"/>
    <property type="molecule type" value="Genomic_DNA"/>
</dbReference>
<evidence type="ECO:0000256" key="5">
    <source>
        <dbReference type="HAMAP-Rule" id="MF_01334"/>
    </source>
</evidence>
<dbReference type="PANTHER" id="PTHR33284">
    <property type="entry name" value="RIBOSOMAL PROTEIN L25/GLN-TRNA SYNTHETASE, ANTI-CODON-BINDING DOMAIN-CONTAINING PROTEIN"/>
    <property type="match status" value="1"/>
</dbReference>
<evidence type="ECO:0000259" key="8">
    <source>
        <dbReference type="Pfam" id="PF14693"/>
    </source>
</evidence>
<dbReference type="GO" id="GO:0022625">
    <property type="term" value="C:cytosolic large ribosomal subunit"/>
    <property type="evidence" value="ECO:0007669"/>
    <property type="project" value="TreeGrafter"/>
</dbReference>
<dbReference type="CDD" id="cd00495">
    <property type="entry name" value="Ribosomal_L25_TL5_CTC"/>
    <property type="match status" value="1"/>
</dbReference>
<dbReference type="PANTHER" id="PTHR33284:SF1">
    <property type="entry name" value="RIBOSOMAL PROTEIN L25_GLN-TRNA SYNTHETASE, ANTI-CODON-BINDING DOMAIN-CONTAINING PROTEIN"/>
    <property type="match status" value="1"/>
</dbReference>
<dbReference type="InterPro" id="IPR001021">
    <property type="entry name" value="Ribosomal_bL25_long"/>
</dbReference>
<keyword evidence="4 5" id="KW-0687">Ribonucleoprotein</keyword>
<evidence type="ECO:0000256" key="1">
    <source>
        <dbReference type="ARBA" id="ARBA00022730"/>
    </source>
</evidence>
<dbReference type="InterPro" id="IPR020056">
    <property type="entry name" value="Rbsml_bL25/Gln-tRNA_synth_N"/>
</dbReference>
<evidence type="ECO:0000313" key="10">
    <source>
        <dbReference type="Proteomes" id="UP000177246"/>
    </source>
</evidence>
<comment type="caution">
    <text evidence="9">The sequence shown here is derived from an EMBL/GenBank/DDBJ whole genome shotgun (WGS) entry which is preliminary data.</text>
</comment>
<protein>
    <recommendedName>
        <fullName evidence="5">Large ribosomal subunit protein bL25</fullName>
    </recommendedName>
    <alternativeName>
        <fullName evidence="5">General stress protein CTC</fullName>
    </alternativeName>
</protein>
<dbReference type="InterPro" id="IPR037121">
    <property type="entry name" value="Ribosomal_bL25_C"/>
</dbReference>
<comment type="function">
    <text evidence="5">This is one of the proteins that binds to the 5S RNA in the ribosome where it forms part of the central protuberance.</text>
</comment>
<dbReference type="InterPro" id="IPR020930">
    <property type="entry name" value="Ribosomal_uL5_bac-type"/>
</dbReference>
<evidence type="ECO:0000256" key="3">
    <source>
        <dbReference type="ARBA" id="ARBA00022980"/>
    </source>
</evidence>
<feature type="domain" description="Large ribosomal subunit protein bL25 L25" evidence="7">
    <location>
        <begin position="18"/>
        <end position="103"/>
    </location>
</feature>
<dbReference type="Pfam" id="PF01386">
    <property type="entry name" value="Ribosomal_L25p"/>
    <property type="match status" value="1"/>
</dbReference>
<comment type="subunit">
    <text evidence="5">Part of the 50S ribosomal subunit; part of the 5S rRNA/L5/L18/L25 subcomplex. Contacts the 5S rRNA. Binds to the 5S rRNA independently of L5 and L18.</text>
</comment>
<accession>A0A1G2CNH5</accession>
<keyword evidence="2 5" id="KW-0694">RNA-binding</keyword>
<dbReference type="NCBIfam" id="TIGR00731">
    <property type="entry name" value="bL25_bact_ctc"/>
    <property type="match status" value="1"/>
</dbReference>
<feature type="region of interest" description="Disordered" evidence="6">
    <location>
        <begin position="214"/>
        <end position="235"/>
    </location>
</feature>
<sequence length="235" mass="26664">MIFLFSYLILSLLYFMELKAQKRNIFGKASKNLRKEGLIPAELYGHKIDNLHLSVPIKDFLKAFSEAGESSIINLDIEGEKRPVLIYHISKNSLKDEIENIDFYQVRMDEKVTTKISVEFIGESPAVKEKDALLIKVVDEIEVEAFPADLPHKIEIDISSLDDFGKSIHAKDLNISSKVKIFLEPDSVLVTVTEKREEETAPIAPVVDVSTVKVETEEKKAERDKEKSVEDKTTK</sequence>
<dbReference type="Proteomes" id="UP000177246">
    <property type="component" value="Unassembled WGS sequence"/>
</dbReference>
<dbReference type="GO" id="GO:0006412">
    <property type="term" value="P:translation"/>
    <property type="evidence" value="ECO:0007669"/>
    <property type="project" value="UniProtKB-UniRule"/>
</dbReference>
<proteinExistence type="inferred from homology"/>
<dbReference type="InterPro" id="IPR011035">
    <property type="entry name" value="Ribosomal_bL25/Gln-tRNA_synth"/>
</dbReference>
<organism evidence="9 10">
    <name type="scientific">Candidatus Liptonbacteria bacterium RIFOXYC1_FULL_36_8</name>
    <dbReference type="NCBI Taxonomy" id="1798655"/>
    <lineage>
        <taxon>Bacteria</taxon>
        <taxon>Candidatus Liptoniibacteriota</taxon>
    </lineage>
</organism>
<reference evidence="9 10" key="1">
    <citation type="journal article" date="2016" name="Nat. Commun.">
        <title>Thousands of microbial genomes shed light on interconnected biogeochemical processes in an aquifer system.</title>
        <authorList>
            <person name="Anantharaman K."/>
            <person name="Brown C.T."/>
            <person name="Hug L.A."/>
            <person name="Sharon I."/>
            <person name="Castelle C.J."/>
            <person name="Probst A.J."/>
            <person name="Thomas B.C."/>
            <person name="Singh A."/>
            <person name="Wilkins M.J."/>
            <person name="Karaoz U."/>
            <person name="Brodie E.L."/>
            <person name="Williams K.H."/>
            <person name="Hubbard S.S."/>
            <person name="Banfield J.F."/>
        </authorList>
    </citation>
    <scope>NUCLEOTIDE SEQUENCE [LARGE SCALE GENOMIC DNA]</scope>
</reference>
<dbReference type="Gene3D" id="2.40.240.10">
    <property type="entry name" value="Ribosomal Protein L25, Chain P"/>
    <property type="match status" value="1"/>
</dbReference>
<dbReference type="Gene3D" id="2.170.120.20">
    <property type="entry name" value="Ribosomal protein L25, beta domain"/>
    <property type="match status" value="1"/>
</dbReference>
<dbReference type="InterPro" id="IPR029751">
    <property type="entry name" value="Ribosomal_L25_dom"/>
</dbReference>
<evidence type="ECO:0000259" key="7">
    <source>
        <dbReference type="Pfam" id="PF01386"/>
    </source>
</evidence>
<gene>
    <name evidence="5" type="primary">rplY</name>
    <name evidence="5" type="synonym">ctc</name>
    <name evidence="9" type="ORF">A2430_00985</name>
</gene>
<keyword evidence="3 5" id="KW-0689">Ribosomal protein</keyword>
<evidence type="ECO:0000313" key="9">
    <source>
        <dbReference type="EMBL" id="OGZ02925.1"/>
    </source>
</evidence>
<comment type="similarity">
    <text evidence="5">Belongs to the bacterial ribosomal protein bL25 family. CTC subfamily.</text>
</comment>
<evidence type="ECO:0000256" key="6">
    <source>
        <dbReference type="SAM" id="MobiDB-lite"/>
    </source>
</evidence>
<evidence type="ECO:0000256" key="4">
    <source>
        <dbReference type="ARBA" id="ARBA00023274"/>
    </source>
</evidence>
<keyword evidence="1 5" id="KW-0699">rRNA-binding</keyword>
<feature type="domain" description="Large ribosomal subunit protein bL25 beta" evidence="8">
    <location>
        <begin position="111"/>
        <end position="195"/>
    </location>
</feature>
<evidence type="ECO:0000256" key="2">
    <source>
        <dbReference type="ARBA" id="ARBA00022884"/>
    </source>
</evidence>